<evidence type="ECO:0000259" key="1">
    <source>
        <dbReference type="Pfam" id="PF13456"/>
    </source>
</evidence>
<dbReference type="InterPro" id="IPR044730">
    <property type="entry name" value="RNase_H-like_dom_plant"/>
</dbReference>
<dbReference type="InterPro" id="IPR012337">
    <property type="entry name" value="RNaseH-like_sf"/>
</dbReference>
<accession>A0A803PJW1</accession>
<protein>
    <recommendedName>
        <fullName evidence="1">RNase H type-1 domain-containing protein</fullName>
    </recommendedName>
</protein>
<dbReference type="PANTHER" id="PTHR47074:SF11">
    <property type="entry name" value="REVERSE TRANSCRIPTASE-LIKE PROTEIN"/>
    <property type="match status" value="1"/>
</dbReference>
<dbReference type="EMBL" id="UZAU01000490">
    <property type="status" value="NOT_ANNOTATED_CDS"/>
    <property type="molecule type" value="Genomic_DNA"/>
</dbReference>
<feature type="domain" description="RNase H type-1" evidence="1">
    <location>
        <begin position="11"/>
        <end position="125"/>
    </location>
</feature>
<evidence type="ECO:0000313" key="2">
    <source>
        <dbReference type="EnsemblPlants" id="cds.evm.model.05.1076"/>
    </source>
</evidence>
<dbReference type="GO" id="GO:0004523">
    <property type="term" value="F:RNA-DNA hybrid ribonuclease activity"/>
    <property type="evidence" value="ECO:0007669"/>
    <property type="project" value="InterPro"/>
</dbReference>
<dbReference type="Pfam" id="PF13456">
    <property type="entry name" value="RVT_3"/>
    <property type="match status" value="1"/>
</dbReference>
<dbReference type="InterPro" id="IPR036397">
    <property type="entry name" value="RNaseH_sf"/>
</dbReference>
<dbReference type="AlphaFoldDB" id="A0A803PJW1"/>
<dbReference type="PANTHER" id="PTHR47074">
    <property type="entry name" value="BNAC02G40300D PROTEIN"/>
    <property type="match status" value="1"/>
</dbReference>
<dbReference type="InterPro" id="IPR052929">
    <property type="entry name" value="RNase_H-like_EbsB-rel"/>
</dbReference>
<dbReference type="Gramene" id="evm.model.05.1076">
    <property type="protein sequence ID" value="cds.evm.model.05.1076"/>
    <property type="gene ID" value="evm.TU.05.1076"/>
</dbReference>
<sequence length="141" mass="15049">MFQLTVDAAISSSKHGYGAAVANCHGHTVATFTASSCLGLPPIFAEAEALHRALLWCQAVRFPIAVIASDCQNLVHRINKHSPDRSALAGLITMIVSSLSSFPGVTVHHIPRSLNTTAHNLARHALGTNEESTWNLLSSSR</sequence>
<dbReference type="Gene3D" id="3.30.420.10">
    <property type="entry name" value="Ribonuclease H-like superfamily/Ribonuclease H"/>
    <property type="match status" value="1"/>
</dbReference>
<organism evidence="2 3">
    <name type="scientific">Cannabis sativa</name>
    <name type="common">Hemp</name>
    <name type="synonym">Marijuana</name>
    <dbReference type="NCBI Taxonomy" id="3483"/>
    <lineage>
        <taxon>Eukaryota</taxon>
        <taxon>Viridiplantae</taxon>
        <taxon>Streptophyta</taxon>
        <taxon>Embryophyta</taxon>
        <taxon>Tracheophyta</taxon>
        <taxon>Spermatophyta</taxon>
        <taxon>Magnoliopsida</taxon>
        <taxon>eudicotyledons</taxon>
        <taxon>Gunneridae</taxon>
        <taxon>Pentapetalae</taxon>
        <taxon>rosids</taxon>
        <taxon>fabids</taxon>
        <taxon>Rosales</taxon>
        <taxon>Cannabaceae</taxon>
        <taxon>Cannabis</taxon>
    </lineage>
</organism>
<reference evidence="2" key="1">
    <citation type="submission" date="2018-11" db="EMBL/GenBank/DDBJ databases">
        <authorList>
            <person name="Grassa J C."/>
        </authorList>
    </citation>
    <scope>NUCLEOTIDE SEQUENCE [LARGE SCALE GENOMIC DNA]</scope>
</reference>
<dbReference type="EnsemblPlants" id="evm.model.05.1076">
    <property type="protein sequence ID" value="cds.evm.model.05.1076"/>
    <property type="gene ID" value="evm.TU.05.1076"/>
</dbReference>
<dbReference type="GO" id="GO:0003676">
    <property type="term" value="F:nucleic acid binding"/>
    <property type="evidence" value="ECO:0007669"/>
    <property type="project" value="InterPro"/>
</dbReference>
<evidence type="ECO:0000313" key="3">
    <source>
        <dbReference type="Proteomes" id="UP000596661"/>
    </source>
</evidence>
<dbReference type="CDD" id="cd06222">
    <property type="entry name" value="RNase_H_like"/>
    <property type="match status" value="1"/>
</dbReference>
<keyword evidence="3" id="KW-1185">Reference proteome</keyword>
<reference evidence="2" key="2">
    <citation type="submission" date="2021-03" db="UniProtKB">
        <authorList>
            <consortium name="EnsemblPlants"/>
        </authorList>
    </citation>
    <scope>IDENTIFICATION</scope>
</reference>
<name>A0A803PJW1_CANSA</name>
<proteinExistence type="predicted"/>
<dbReference type="InterPro" id="IPR002156">
    <property type="entry name" value="RNaseH_domain"/>
</dbReference>
<dbReference type="SUPFAM" id="SSF53098">
    <property type="entry name" value="Ribonuclease H-like"/>
    <property type="match status" value="1"/>
</dbReference>
<dbReference type="Proteomes" id="UP000596661">
    <property type="component" value="Chromosome 5"/>
</dbReference>